<feature type="compositionally biased region" description="Basic and acidic residues" evidence="1">
    <location>
        <begin position="1"/>
        <end position="10"/>
    </location>
</feature>
<organism evidence="2 3">
    <name type="scientific">Plakobranchus ocellatus</name>
    <dbReference type="NCBI Taxonomy" id="259542"/>
    <lineage>
        <taxon>Eukaryota</taxon>
        <taxon>Metazoa</taxon>
        <taxon>Spiralia</taxon>
        <taxon>Lophotrochozoa</taxon>
        <taxon>Mollusca</taxon>
        <taxon>Gastropoda</taxon>
        <taxon>Heterobranchia</taxon>
        <taxon>Euthyneura</taxon>
        <taxon>Panpulmonata</taxon>
        <taxon>Sacoglossa</taxon>
        <taxon>Placobranchoidea</taxon>
        <taxon>Plakobranchidae</taxon>
        <taxon>Plakobranchus</taxon>
    </lineage>
</organism>
<gene>
    <name evidence="2" type="ORF">PoB_000331300</name>
</gene>
<name>A0AAV3Y3M1_9GAST</name>
<dbReference type="SUPFAM" id="SSF56436">
    <property type="entry name" value="C-type lectin-like"/>
    <property type="match status" value="1"/>
</dbReference>
<feature type="region of interest" description="Disordered" evidence="1">
    <location>
        <begin position="1"/>
        <end position="25"/>
    </location>
</feature>
<dbReference type="EMBL" id="BLXT01000407">
    <property type="protein sequence ID" value="GFN76807.1"/>
    <property type="molecule type" value="Genomic_DNA"/>
</dbReference>
<reference evidence="2 3" key="1">
    <citation type="journal article" date="2021" name="Elife">
        <title>Chloroplast acquisition without the gene transfer in kleptoplastic sea slugs, Plakobranchus ocellatus.</title>
        <authorList>
            <person name="Maeda T."/>
            <person name="Takahashi S."/>
            <person name="Yoshida T."/>
            <person name="Shimamura S."/>
            <person name="Takaki Y."/>
            <person name="Nagai Y."/>
            <person name="Toyoda A."/>
            <person name="Suzuki Y."/>
            <person name="Arimoto A."/>
            <person name="Ishii H."/>
            <person name="Satoh N."/>
            <person name="Nishiyama T."/>
            <person name="Hasebe M."/>
            <person name="Maruyama T."/>
            <person name="Minagawa J."/>
            <person name="Obokata J."/>
            <person name="Shigenobu S."/>
        </authorList>
    </citation>
    <scope>NUCLEOTIDE SEQUENCE [LARGE SCALE GENOMIC DNA]</scope>
</reference>
<evidence type="ECO:0008006" key="4">
    <source>
        <dbReference type="Google" id="ProtNLM"/>
    </source>
</evidence>
<evidence type="ECO:0000256" key="1">
    <source>
        <dbReference type="SAM" id="MobiDB-lite"/>
    </source>
</evidence>
<dbReference type="Proteomes" id="UP000735302">
    <property type="component" value="Unassembled WGS sequence"/>
</dbReference>
<keyword evidence="3" id="KW-1185">Reference proteome</keyword>
<accession>A0AAV3Y3M1</accession>
<sequence>MRRTIQRERSSSIFISNDPPPPPSPFIPCSRDLSQTDSQDQEVLDQSERYLKGRRFQMGNSWTSRELTCRADSTVHYSFLNLFIMFVCSLVRSFGTVKWTDWDSDQQKAPGEDLDCVLRTGTGTWQMASCLEKHYFLCEKFLDWIFVVNKKTGACGRRSKASLKMPVTKNMDGATISCCAFLHDGFNECQHSRAIIVHSGVEDKGQWMSSEISLNVSQALEGARIYCSSNKYDPSPDGKVHDADADNKLWATSQTIQCFRLDPNRHQTRRPDQTRQFFFPAAPPTQPSEPDGQISPFFLKNGI</sequence>
<proteinExistence type="predicted"/>
<evidence type="ECO:0000313" key="2">
    <source>
        <dbReference type="EMBL" id="GFN76807.1"/>
    </source>
</evidence>
<comment type="caution">
    <text evidence="2">The sequence shown here is derived from an EMBL/GenBank/DDBJ whole genome shotgun (WGS) entry which is preliminary data.</text>
</comment>
<dbReference type="AlphaFoldDB" id="A0AAV3Y3M1"/>
<evidence type="ECO:0000313" key="3">
    <source>
        <dbReference type="Proteomes" id="UP000735302"/>
    </source>
</evidence>
<dbReference type="InterPro" id="IPR016187">
    <property type="entry name" value="CTDL_fold"/>
</dbReference>
<protein>
    <recommendedName>
        <fullName evidence="4">C-type lectin domain-containing protein</fullName>
    </recommendedName>
</protein>